<dbReference type="PROSITE" id="PS00337">
    <property type="entry name" value="BETA_LACTAMASE_D"/>
    <property type="match status" value="1"/>
</dbReference>
<keyword evidence="12" id="KW-1185">Reference proteome</keyword>
<keyword evidence="5 8" id="KW-0378">Hydrolase</keyword>
<feature type="domain" description="Penicillin-binding protein transpeptidase" evidence="10">
    <location>
        <begin position="45"/>
        <end position="269"/>
    </location>
</feature>
<dbReference type="Proteomes" id="UP000265955">
    <property type="component" value="Unassembled WGS sequence"/>
</dbReference>
<dbReference type="GO" id="GO:0008800">
    <property type="term" value="F:beta-lactamase activity"/>
    <property type="evidence" value="ECO:0007669"/>
    <property type="project" value="UniProtKB-UniRule"/>
</dbReference>
<dbReference type="GO" id="GO:0005886">
    <property type="term" value="C:plasma membrane"/>
    <property type="evidence" value="ECO:0007669"/>
    <property type="project" value="TreeGrafter"/>
</dbReference>
<dbReference type="InterPro" id="IPR050515">
    <property type="entry name" value="Beta-lactam/transpept"/>
</dbReference>
<dbReference type="RefSeq" id="WP_119771535.1">
    <property type="nucleotide sequence ID" value="NZ_QYUO01000003.1"/>
</dbReference>
<dbReference type="AlphaFoldDB" id="A0A3A3FF22"/>
<dbReference type="PANTHER" id="PTHR30627:SF6">
    <property type="entry name" value="BETA-LACTAMASE YBXI-RELATED"/>
    <property type="match status" value="1"/>
</dbReference>
<dbReference type="SUPFAM" id="SSF56601">
    <property type="entry name" value="beta-lactamase/transpeptidase-like"/>
    <property type="match status" value="1"/>
</dbReference>
<keyword evidence="4 9" id="KW-0732">Signal</keyword>
<dbReference type="GO" id="GO:0017001">
    <property type="term" value="P:antibiotic catabolic process"/>
    <property type="evidence" value="ECO:0007669"/>
    <property type="project" value="InterPro"/>
</dbReference>
<keyword evidence="6 8" id="KW-0046">Antibiotic resistance</keyword>
<evidence type="ECO:0000256" key="6">
    <source>
        <dbReference type="ARBA" id="ARBA00023251"/>
    </source>
</evidence>
<evidence type="ECO:0000256" key="2">
    <source>
        <dbReference type="ARBA" id="ARBA00007898"/>
    </source>
</evidence>
<evidence type="ECO:0000256" key="7">
    <source>
        <dbReference type="PIRSR" id="PIRSR602137-50"/>
    </source>
</evidence>
<gene>
    <name evidence="11" type="primary">blaOXA</name>
    <name evidence="11" type="ORF">D3871_23350</name>
</gene>
<organism evidence="11 12">
    <name type="scientific">Noviherbaspirillum saxi</name>
    <dbReference type="NCBI Taxonomy" id="2320863"/>
    <lineage>
        <taxon>Bacteria</taxon>
        <taxon>Pseudomonadati</taxon>
        <taxon>Pseudomonadota</taxon>
        <taxon>Betaproteobacteria</taxon>
        <taxon>Burkholderiales</taxon>
        <taxon>Oxalobacteraceae</taxon>
        <taxon>Noviherbaspirillum</taxon>
    </lineage>
</organism>
<dbReference type="NCBIfam" id="NF012161">
    <property type="entry name" value="bla_class_D_main"/>
    <property type="match status" value="1"/>
</dbReference>
<reference evidence="12" key="1">
    <citation type="submission" date="2018-09" db="EMBL/GenBank/DDBJ databases">
        <authorList>
            <person name="Zhu H."/>
        </authorList>
    </citation>
    <scope>NUCLEOTIDE SEQUENCE [LARGE SCALE GENOMIC DNA]</scope>
    <source>
        <strain evidence="12">K1R23-30</strain>
    </source>
</reference>
<evidence type="ECO:0000259" key="10">
    <source>
        <dbReference type="Pfam" id="PF00905"/>
    </source>
</evidence>
<proteinExistence type="inferred from homology"/>
<feature type="active site" description="Acyl-ester intermediate" evidence="7">
    <location>
        <position position="73"/>
    </location>
</feature>
<name>A0A3A3FF22_9BURK</name>
<dbReference type="InterPro" id="IPR012338">
    <property type="entry name" value="Beta-lactam/transpept-like"/>
</dbReference>
<accession>A0A3A3FF22</accession>
<dbReference type="Pfam" id="PF00905">
    <property type="entry name" value="Transpeptidase"/>
    <property type="match status" value="1"/>
</dbReference>
<sequence>MKPLIRLLGAIAVSCIALAVSAVHAATPLQQTDIAAVFKQENLEGTFVLLNAQNGEIVRHNPERSRQRFLPASTFKIPNTLIALESGVAIGPDFALTWNAQADPRQSWWPAVWAQDHTLRTALPNSVVWFYKEIARRVGPERMQSYLNRMGYGNGDISGGIDQFWLSGGLGISAEEQVHFLHRFYFGKLGVSERTTRVVKDLLVLENTPQYRLSGKTGWAALEDKSKPQTGWLVGYLEREGQVYFYATNIEIRKDEDAAARHRITKTILRNLGLLQ</sequence>
<protein>
    <recommendedName>
        <fullName evidence="3 8">Beta-lactamase</fullName>
        <ecNumber evidence="3 8">3.5.2.6</ecNumber>
    </recommendedName>
</protein>
<dbReference type="GO" id="GO:0008658">
    <property type="term" value="F:penicillin binding"/>
    <property type="evidence" value="ECO:0007669"/>
    <property type="project" value="InterPro"/>
</dbReference>
<evidence type="ECO:0000256" key="1">
    <source>
        <dbReference type="ARBA" id="ARBA00001526"/>
    </source>
</evidence>
<evidence type="ECO:0000256" key="8">
    <source>
        <dbReference type="RuleBase" id="RU361140"/>
    </source>
</evidence>
<feature type="modified residue" description="N6-carboxylysine" evidence="7">
    <location>
        <position position="76"/>
    </location>
</feature>
<evidence type="ECO:0000313" key="11">
    <source>
        <dbReference type="EMBL" id="RJF91637.1"/>
    </source>
</evidence>
<evidence type="ECO:0000256" key="4">
    <source>
        <dbReference type="ARBA" id="ARBA00022729"/>
    </source>
</evidence>
<dbReference type="InterPro" id="IPR001460">
    <property type="entry name" value="PCN-bd_Tpept"/>
</dbReference>
<evidence type="ECO:0000256" key="5">
    <source>
        <dbReference type="ARBA" id="ARBA00022801"/>
    </source>
</evidence>
<comment type="catalytic activity">
    <reaction evidence="1 8">
        <text>a beta-lactam + H2O = a substituted beta-amino acid</text>
        <dbReference type="Rhea" id="RHEA:20401"/>
        <dbReference type="ChEBI" id="CHEBI:15377"/>
        <dbReference type="ChEBI" id="CHEBI:35627"/>
        <dbReference type="ChEBI" id="CHEBI:140347"/>
        <dbReference type="EC" id="3.5.2.6"/>
    </reaction>
</comment>
<comment type="caution">
    <text evidence="11">The sequence shown here is derived from an EMBL/GenBank/DDBJ whole genome shotgun (WGS) entry which is preliminary data.</text>
</comment>
<feature type="chain" id="PRO_5017183644" description="Beta-lactamase" evidence="9">
    <location>
        <begin position="26"/>
        <end position="276"/>
    </location>
</feature>
<evidence type="ECO:0000256" key="9">
    <source>
        <dbReference type="SAM" id="SignalP"/>
    </source>
</evidence>
<dbReference type="OrthoDB" id="9762883at2"/>
<dbReference type="InterPro" id="IPR002137">
    <property type="entry name" value="Beta-lactam_class-D_AS"/>
</dbReference>
<dbReference type="EC" id="3.5.2.6" evidence="3 8"/>
<evidence type="ECO:0000313" key="12">
    <source>
        <dbReference type="Proteomes" id="UP000265955"/>
    </source>
</evidence>
<dbReference type="Gene3D" id="3.40.710.10">
    <property type="entry name" value="DD-peptidase/beta-lactamase superfamily"/>
    <property type="match status" value="1"/>
</dbReference>
<feature type="signal peptide" evidence="9">
    <location>
        <begin position="1"/>
        <end position="25"/>
    </location>
</feature>
<comment type="similarity">
    <text evidence="2 8">Belongs to the class-D beta-lactamase family.</text>
</comment>
<evidence type="ECO:0000256" key="3">
    <source>
        <dbReference type="ARBA" id="ARBA00012865"/>
    </source>
</evidence>
<dbReference type="PANTHER" id="PTHR30627">
    <property type="entry name" value="PEPTIDOGLYCAN D,D-TRANSPEPTIDASE"/>
    <property type="match status" value="1"/>
</dbReference>
<dbReference type="GO" id="GO:0071555">
    <property type="term" value="P:cell wall organization"/>
    <property type="evidence" value="ECO:0007669"/>
    <property type="project" value="TreeGrafter"/>
</dbReference>
<dbReference type="GO" id="GO:0046677">
    <property type="term" value="P:response to antibiotic"/>
    <property type="evidence" value="ECO:0007669"/>
    <property type="project" value="UniProtKB-UniRule"/>
</dbReference>
<dbReference type="EMBL" id="QYUO01000003">
    <property type="protein sequence ID" value="RJF91637.1"/>
    <property type="molecule type" value="Genomic_DNA"/>
</dbReference>